<dbReference type="SUPFAM" id="SSF53474">
    <property type="entry name" value="alpha/beta-Hydrolases"/>
    <property type="match status" value="1"/>
</dbReference>
<evidence type="ECO:0000259" key="2">
    <source>
        <dbReference type="Pfam" id="PF01764"/>
    </source>
</evidence>
<dbReference type="OrthoDB" id="55421at2759"/>
<keyword evidence="1" id="KW-0732">Signal</keyword>
<gene>
    <name evidence="3" type="ORF">SEMRO_668_G184440.1</name>
</gene>
<dbReference type="AlphaFoldDB" id="A0A9N8HI01"/>
<dbReference type="InterPro" id="IPR002921">
    <property type="entry name" value="Fungal_lipase-type"/>
</dbReference>
<reference evidence="3" key="1">
    <citation type="submission" date="2020-06" db="EMBL/GenBank/DDBJ databases">
        <authorList>
            <consortium name="Plant Systems Biology data submission"/>
        </authorList>
    </citation>
    <scope>NUCLEOTIDE SEQUENCE</scope>
    <source>
        <strain evidence="3">D6</strain>
    </source>
</reference>
<dbReference type="Pfam" id="PF01764">
    <property type="entry name" value="Lipase_3"/>
    <property type="match status" value="1"/>
</dbReference>
<dbReference type="GO" id="GO:0006629">
    <property type="term" value="P:lipid metabolic process"/>
    <property type="evidence" value="ECO:0007669"/>
    <property type="project" value="InterPro"/>
</dbReference>
<evidence type="ECO:0000313" key="4">
    <source>
        <dbReference type="Proteomes" id="UP001153069"/>
    </source>
</evidence>
<keyword evidence="4" id="KW-1185">Reference proteome</keyword>
<feature type="domain" description="Fungal lipase-type" evidence="2">
    <location>
        <begin position="314"/>
        <end position="408"/>
    </location>
</feature>
<dbReference type="EMBL" id="CAICTM010000667">
    <property type="protein sequence ID" value="CAB9514691.1"/>
    <property type="molecule type" value="Genomic_DNA"/>
</dbReference>
<feature type="chain" id="PRO_5040392847" description="Fungal lipase-type domain-containing protein" evidence="1">
    <location>
        <begin position="25"/>
        <end position="512"/>
    </location>
</feature>
<evidence type="ECO:0000256" key="1">
    <source>
        <dbReference type="SAM" id="SignalP"/>
    </source>
</evidence>
<protein>
    <recommendedName>
        <fullName evidence="2">Fungal lipase-type domain-containing protein</fullName>
    </recommendedName>
</protein>
<accession>A0A9N8HI01</accession>
<evidence type="ECO:0000313" key="3">
    <source>
        <dbReference type="EMBL" id="CAB9514691.1"/>
    </source>
</evidence>
<feature type="signal peptide" evidence="1">
    <location>
        <begin position="1"/>
        <end position="24"/>
    </location>
</feature>
<comment type="caution">
    <text evidence="3">The sequence shown here is derived from an EMBL/GenBank/DDBJ whole genome shotgun (WGS) entry which is preliminary data.</text>
</comment>
<dbReference type="InterPro" id="IPR029058">
    <property type="entry name" value="AB_hydrolase_fold"/>
</dbReference>
<dbReference type="Proteomes" id="UP001153069">
    <property type="component" value="Unassembled WGS sequence"/>
</dbReference>
<sequence length="512" mass="57091">MTNNLRLWHRLMFVLLVHSGVVLGSELWPRINGGQSQCYPVQTKDKVSGAKGLLCLRLPWQDPKTLTVDIHIGSAGWELNDVFVWLGSNETDLPYDVEDAWATANFDEFTYTHKRVRERKISIQTSLLNDMGFACPNRATEYFAAVFATVKSIDGRKSEALEIVKSPTESMSDAANLLPYTISCQRFSRSQIMPRPVQSINGQSTSAHRRQLQDCPAYPSNTVFNLTEAEMSKVSYAIKLNMLVTRSEAGLMSKVRKEQKDNYELFNGWCDLNDQALVAKPKDEAVCYACFMGTNGLNPLDGIQNLILSSSLIGDCMVRNGYTDAYNTSYRDDLRCKIDECVQSCDDGLCPLVLSGHSQGGAAAIAAAIDLRHYRPTTITFGSPRPFMVTDDAPCTDLNAEQHYRFINTDANNYDSVPYGTLSGSSNFGQVFLLDDTNWPIGYPGFNADQTRDPQSSALHDRGQYEDKILAIMDRGCFPVPAAPWGQGHYCHYDDECFGNCIANTCRDEANY</sequence>
<proteinExistence type="predicted"/>
<organism evidence="3 4">
    <name type="scientific">Seminavis robusta</name>
    <dbReference type="NCBI Taxonomy" id="568900"/>
    <lineage>
        <taxon>Eukaryota</taxon>
        <taxon>Sar</taxon>
        <taxon>Stramenopiles</taxon>
        <taxon>Ochrophyta</taxon>
        <taxon>Bacillariophyta</taxon>
        <taxon>Bacillariophyceae</taxon>
        <taxon>Bacillariophycidae</taxon>
        <taxon>Naviculales</taxon>
        <taxon>Naviculaceae</taxon>
        <taxon>Seminavis</taxon>
    </lineage>
</organism>
<name>A0A9N8HI01_9STRA</name>
<dbReference type="Gene3D" id="3.40.50.1820">
    <property type="entry name" value="alpha/beta hydrolase"/>
    <property type="match status" value="1"/>
</dbReference>